<dbReference type="OrthoDB" id="3289104at2"/>
<sequence length="706" mass="75087">MLFFPHLDIARRLLILGMLSLAGMATIAIIYVAQARSEAAFGLTEGRYQALIDHVSDVRTQLRQADLAAERFNASPSEASAAPFTAATAAAEEKFSAIMPDLAGLEGHDSASGAALAASIVDYSAAFAALLSASQEIGFSPDQGLQGAMQSAVDKVQTLTHAAQNSDLRASMLTLRGHEKDFMLWGNASTLDRFHAEIPSFKDHLKATYPPGAQRMKVAQALDMYVVAFKLYAQAGLKRAAARQALSLAGTKAEEGLAAEAEAINTSLAKAQSDIAVSRAESEQLAIGVVAAVVVLILLAVWLIGRSISRPLSAITQAMRRLAEGDTQNAVAHLDQPNEFGQMVRAIEIFRQSAIERKRLEMEAEALREASLAEREAVQQRAEAEARQRLEQATAGLAAGLQGLAAGDLTISLGTAFSEEFEGLRHDLNQTVARLSELLGAIDGASRAIDEGSRDISAEAGDLSERTMRQASALEETAAALGQIADNVRHSASLSHEARTAVRTVNASIQDTGTLVTSAVDAMQRIEQSSRSISSIIGVIDEIAFQTNLLALNAGVEAARAGEAGKGFAVVAHEVRELAQRSASAAKDIKQLIQHSAEEVTGGARYVRDTGRALGEIEREILGIQQHMEQIASGAQEQSAAIANVNEAVSGLDQVTQQNAALVERNQLAASGLEDQAASLRQLVGTFRLTHQSGRRDRDVRRERVA</sequence>
<evidence type="ECO:0000256" key="2">
    <source>
        <dbReference type="ARBA" id="ARBA00022500"/>
    </source>
</evidence>
<evidence type="ECO:0000313" key="9">
    <source>
        <dbReference type="EMBL" id="THV25636.1"/>
    </source>
</evidence>
<dbReference type="GO" id="GO:0006935">
    <property type="term" value="P:chemotaxis"/>
    <property type="evidence" value="ECO:0007669"/>
    <property type="project" value="UniProtKB-KW"/>
</dbReference>
<dbReference type="FunFam" id="1.10.287.950:FF:000001">
    <property type="entry name" value="Methyl-accepting chemotaxis sensory transducer"/>
    <property type="match status" value="1"/>
</dbReference>
<dbReference type="InterPro" id="IPR032255">
    <property type="entry name" value="HBM"/>
</dbReference>
<dbReference type="Pfam" id="PF00015">
    <property type="entry name" value="MCPsignal"/>
    <property type="match status" value="1"/>
</dbReference>
<keyword evidence="5" id="KW-0175">Coiled coil</keyword>
<feature type="domain" description="HAMP" evidence="8">
    <location>
        <begin position="388"/>
        <end position="440"/>
    </location>
</feature>
<dbReference type="Pfam" id="PF00672">
    <property type="entry name" value="HAMP"/>
    <property type="match status" value="1"/>
</dbReference>
<dbReference type="SMART" id="SM01358">
    <property type="entry name" value="HBM"/>
    <property type="match status" value="1"/>
</dbReference>
<dbReference type="PRINTS" id="PR00260">
    <property type="entry name" value="CHEMTRNSDUCR"/>
</dbReference>
<evidence type="ECO:0000259" key="7">
    <source>
        <dbReference type="PROSITE" id="PS50111"/>
    </source>
</evidence>
<protein>
    <submittedName>
        <fullName evidence="9">Methyl-accepting chemotaxis protein</fullName>
    </submittedName>
</protein>
<evidence type="ECO:0000256" key="6">
    <source>
        <dbReference type="SAM" id="Phobius"/>
    </source>
</evidence>
<dbReference type="Gene3D" id="6.10.340.10">
    <property type="match status" value="1"/>
</dbReference>
<keyword evidence="4" id="KW-0807">Transducer</keyword>
<feature type="transmembrane region" description="Helical" evidence="6">
    <location>
        <begin position="12"/>
        <end position="33"/>
    </location>
</feature>
<dbReference type="Proteomes" id="UP000308828">
    <property type="component" value="Unassembled WGS sequence"/>
</dbReference>
<dbReference type="SUPFAM" id="SSF58104">
    <property type="entry name" value="Methyl-accepting chemotaxis protein (MCP) signaling domain"/>
    <property type="match status" value="1"/>
</dbReference>
<name>A0A4V4HNC9_9HYPH</name>
<keyword evidence="6" id="KW-0812">Transmembrane</keyword>
<organism evidence="9 10">
    <name type="scientific">Peteryoungia ipomoeae</name>
    <dbReference type="NCBI Taxonomy" id="1210932"/>
    <lineage>
        <taxon>Bacteria</taxon>
        <taxon>Pseudomonadati</taxon>
        <taxon>Pseudomonadota</taxon>
        <taxon>Alphaproteobacteria</taxon>
        <taxon>Hyphomicrobiales</taxon>
        <taxon>Rhizobiaceae</taxon>
        <taxon>Peteryoungia</taxon>
    </lineage>
</organism>
<comment type="similarity">
    <text evidence="3">Belongs to the methyl-accepting chemotaxis (MCP) protein family.</text>
</comment>
<comment type="caution">
    <text evidence="9">The sequence shown here is derived from an EMBL/GenBank/DDBJ whole genome shotgun (WGS) entry which is preliminary data.</text>
</comment>
<dbReference type="PROSITE" id="PS50885">
    <property type="entry name" value="HAMP"/>
    <property type="match status" value="2"/>
</dbReference>
<dbReference type="PROSITE" id="PS50111">
    <property type="entry name" value="CHEMOTAXIS_TRANSDUC_2"/>
    <property type="match status" value="1"/>
</dbReference>
<dbReference type="GO" id="GO:0007165">
    <property type="term" value="P:signal transduction"/>
    <property type="evidence" value="ECO:0007669"/>
    <property type="project" value="UniProtKB-KW"/>
</dbReference>
<dbReference type="AlphaFoldDB" id="A0A4V4HNC9"/>
<feature type="transmembrane region" description="Helical" evidence="6">
    <location>
        <begin position="285"/>
        <end position="305"/>
    </location>
</feature>
<proteinExistence type="inferred from homology"/>
<comment type="subcellular location">
    <subcellularLocation>
        <location evidence="1">Membrane</location>
    </subcellularLocation>
</comment>
<evidence type="ECO:0000313" key="10">
    <source>
        <dbReference type="Proteomes" id="UP000308828"/>
    </source>
</evidence>
<keyword evidence="6" id="KW-1133">Transmembrane helix</keyword>
<feature type="coiled-coil region" evidence="5">
    <location>
        <begin position="350"/>
        <end position="387"/>
    </location>
</feature>
<evidence type="ECO:0000256" key="5">
    <source>
        <dbReference type="SAM" id="Coils"/>
    </source>
</evidence>
<keyword evidence="6" id="KW-0472">Membrane</keyword>
<dbReference type="InterPro" id="IPR003660">
    <property type="entry name" value="HAMP_dom"/>
</dbReference>
<dbReference type="Gene3D" id="1.10.287.950">
    <property type="entry name" value="Methyl-accepting chemotaxis protein"/>
    <property type="match status" value="1"/>
</dbReference>
<evidence type="ECO:0000259" key="8">
    <source>
        <dbReference type="PROSITE" id="PS50885"/>
    </source>
</evidence>
<dbReference type="PANTHER" id="PTHR43531:SF11">
    <property type="entry name" value="METHYL-ACCEPTING CHEMOTAXIS PROTEIN 3"/>
    <property type="match status" value="1"/>
</dbReference>
<keyword evidence="2" id="KW-0145">Chemotaxis</keyword>
<evidence type="ECO:0000256" key="1">
    <source>
        <dbReference type="ARBA" id="ARBA00004370"/>
    </source>
</evidence>
<dbReference type="GO" id="GO:0005886">
    <property type="term" value="C:plasma membrane"/>
    <property type="evidence" value="ECO:0007669"/>
    <property type="project" value="TreeGrafter"/>
</dbReference>
<dbReference type="InterPro" id="IPR051310">
    <property type="entry name" value="MCP_chemotaxis"/>
</dbReference>
<gene>
    <name evidence="9" type="ORF">FAA97_05480</name>
</gene>
<accession>A0A4V4HNC9</accession>
<dbReference type="InterPro" id="IPR004090">
    <property type="entry name" value="Chemotax_Me-accpt_rcpt"/>
</dbReference>
<dbReference type="RefSeq" id="WP_136597472.1">
    <property type="nucleotide sequence ID" value="NZ_STGV01000001.1"/>
</dbReference>
<dbReference type="InterPro" id="IPR004089">
    <property type="entry name" value="MCPsignal_dom"/>
</dbReference>
<feature type="domain" description="HAMP" evidence="8">
    <location>
        <begin position="306"/>
        <end position="359"/>
    </location>
</feature>
<dbReference type="SMART" id="SM00304">
    <property type="entry name" value="HAMP"/>
    <property type="match status" value="2"/>
</dbReference>
<evidence type="ECO:0000256" key="3">
    <source>
        <dbReference type="ARBA" id="ARBA00029447"/>
    </source>
</evidence>
<keyword evidence="10" id="KW-1185">Reference proteome</keyword>
<reference evidence="9 10" key="1">
    <citation type="submission" date="2019-04" db="EMBL/GenBank/DDBJ databases">
        <title>Genome sequence of strain shin9-1.</title>
        <authorList>
            <person name="Gao J."/>
            <person name="Sun J."/>
        </authorList>
    </citation>
    <scope>NUCLEOTIDE SEQUENCE [LARGE SCALE GENOMIC DNA]</scope>
    <source>
        <strain evidence="10">shin9-1</strain>
    </source>
</reference>
<dbReference type="SMART" id="SM00283">
    <property type="entry name" value="MA"/>
    <property type="match status" value="1"/>
</dbReference>
<dbReference type="EMBL" id="STGV01000001">
    <property type="protein sequence ID" value="THV25636.1"/>
    <property type="molecule type" value="Genomic_DNA"/>
</dbReference>
<feature type="domain" description="Methyl-accepting transducer" evidence="7">
    <location>
        <begin position="445"/>
        <end position="674"/>
    </location>
</feature>
<evidence type="ECO:0000256" key="4">
    <source>
        <dbReference type="PROSITE-ProRule" id="PRU00284"/>
    </source>
</evidence>
<dbReference type="SUPFAM" id="SSF158472">
    <property type="entry name" value="HAMP domain-like"/>
    <property type="match status" value="1"/>
</dbReference>
<dbReference type="GO" id="GO:0004888">
    <property type="term" value="F:transmembrane signaling receptor activity"/>
    <property type="evidence" value="ECO:0007669"/>
    <property type="project" value="InterPro"/>
</dbReference>
<dbReference type="PANTHER" id="PTHR43531">
    <property type="entry name" value="PROTEIN ICFG"/>
    <property type="match status" value="1"/>
</dbReference>